<organism evidence="1 2">
    <name type="scientific">Clostridium bornimense</name>
    <dbReference type="NCBI Taxonomy" id="1216932"/>
    <lineage>
        <taxon>Bacteria</taxon>
        <taxon>Bacillati</taxon>
        <taxon>Bacillota</taxon>
        <taxon>Clostridia</taxon>
        <taxon>Eubacteriales</taxon>
        <taxon>Clostridiaceae</taxon>
        <taxon>Clostridium</taxon>
    </lineage>
</organism>
<dbReference type="InterPro" id="IPR010181">
    <property type="entry name" value="CGCAxxGCC_motif"/>
</dbReference>
<dbReference type="EMBL" id="HG917869">
    <property type="protein sequence ID" value="CDM69846.1"/>
    <property type="molecule type" value="Genomic_DNA"/>
</dbReference>
<dbReference type="KEGG" id="clt:CM240_2729"/>
<evidence type="ECO:0000313" key="2">
    <source>
        <dbReference type="Proteomes" id="UP000019426"/>
    </source>
</evidence>
<dbReference type="PATRIC" id="fig|1216932.3.peg.2690"/>
<dbReference type="STRING" id="1216932.CM240_2729"/>
<reference evidence="1 2" key="1">
    <citation type="submission" date="2013-11" db="EMBL/GenBank/DDBJ databases">
        <title>Complete genome sequence of Clostridum sp. M2/40.</title>
        <authorList>
            <person name="Wibberg D."/>
            <person name="Puehler A."/>
            <person name="Schlueter A."/>
        </authorList>
    </citation>
    <scope>NUCLEOTIDE SEQUENCE [LARGE SCALE GENOMIC DNA]</scope>
    <source>
        <strain evidence="2">M2/40</strain>
    </source>
</reference>
<dbReference type="eggNOG" id="COG1433">
    <property type="taxonomic scope" value="Bacteria"/>
</dbReference>
<dbReference type="HOGENOM" id="CLU_091283_1_1_9"/>
<gene>
    <name evidence="1" type="ORF">CM240_2729</name>
</gene>
<dbReference type="RefSeq" id="WP_044040037.1">
    <property type="nucleotide sequence ID" value="NZ_HG917869.1"/>
</dbReference>
<dbReference type="NCBIfam" id="TIGR01909">
    <property type="entry name" value="C_GCAxxG_C_C"/>
    <property type="match status" value="1"/>
</dbReference>
<sequence length="145" mass="15922">MTHIDKAKELFEQKYHCSQAVLAAFAEELGLTEKQALKLGGCFGGGMCKGEVCGACTGALMALGLKHGQCEIEDLDSRLKTNDVTVKFLELFREENGSYICKELLGCDLATPEGKEYAKEHNLFTDFCPHMVVSAVKIAEQLLEE</sequence>
<dbReference type="Pfam" id="PF09719">
    <property type="entry name" value="C_GCAxxG_C_C"/>
    <property type="match status" value="1"/>
</dbReference>
<proteinExistence type="predicted"/>
<protein>
    <submittedName>
        <fullName evidence="1">C_GCAxxG_C_C family protein</fullName>
    </submittedName>
</protein>
<dbReference type="AlphaFoldDB" id="W6RYX4"/>
<name>W6RYX4_9CLOT</name>
<keyword evidence="2" id="KW-1185">Reference proteome</keyword>
<accession>W6RYX4</accession>
<evidence type="ECO:0000313" key="1">
    <source>
        <dbReference type="EMBL" id="CDM69846.1"/>
    </source>
</evidence>
<dbReference type="OrthoDB" id="9791535at2"/>
<dbReference type="Proteomes" id="UP000019426">
    <property type="component" value="Chromosome M2/40_rep2"/>
</dbReference>